<dbReference type="GO" id="GO:0016757">
    <property type="term" value="F:glycosyltransferase activity"/>
    <property type="evidence" value="ECO:0007669"/>
    <property type="project" value="InterPro"/>
</dbReference>
<dbReference type="CDD" id="cd03794">
    <property type="entry name" value="GT4_WbuB-like"/>
    <property type="match status" value="1"/>
</dbReference>
<organism evidence="3 4">
    <name type="scientific">Variovorax paradoxus</name>
    <dbReference type="NCBI Taxonomy" id="34073"/>
    <lineage>
        <taxon>Bacteria</taxon>
        <taxon>Pseudomonadati</taxon>
        <taxon>Pseudomonadota</taxon>
        <taxon>Betaproteobacteria</taxon>
        <taxon>Burkholderiales</taxon>
        <taxon>Comamonadaceae</taxon>
        <taxon>Variovorax</taxon>
    </lineage>
</organism>
<evidence type="ECO:0000259" key="1">
    <source>
        <dbReference type="Pfam" id="PF00534"/>
    </source>
</evidence>
<dbReference type="SUPFAM" id="SSF53756">
    <property type="entry name" value="UDP-Glycosyltransferase/glycogen phosphorylase"/>
    <property type="match status" value="1"/>
</dbReference>
<evidence type="ECO:0000313" key="4">
    <source>
        <dbReference type="Proteomes" id="UP000326780"/>
    </source>
</evidence>
<dbReference type="Gene3D" id="3.40.50.2000">
    <property type="entry name" value="Glycogen Phosphorylase B"/>
    <property type="match status" value="2"/>
</dbReference>
<dbReference type="Pfam" id="PF13579">
    <property type="entry name" value="Glyco_trans_4_4"/>
    <property type="match status" value="1"/>
</dbReference>
<dbReference type="InterPro" id="IPR001296">
    <property type="entry name" value="Glyco_trans_1"/>
</dbReference>
<dbReference type="RefSeq" id="WP_153280424.1">
    <property type="nucleotide sequence ID" value="NZ_CP045644.1"/>
</dbReference>
<dbReference type="Pfam" id="PF00534">
    <property type="entry name" value="Glycos_transf_1"/>
    <property type="match status" value="1"/>
</dbReference>
<gene>
    <name evidence="3" type="ORF">GFK26_00765</name>
</gene>
<dbReference type="InterPro" id="IPR028098">
    <property type="entry name" value="Glyco_trans_4-like_N"/>
</dbReference>
<accession>A0A5Q0LVH5</accession>
<dbReference type="PANTHER" id="PTHR12526">
    <property type="entry name" value="GLYCOSYLTRANSFERASE"/>
    <property type="match status" value="1"/>
</dbReference>
<dbReference type="Proteomes" id="UP000326780">
    <property type="component" value="Chromosome"/>
</dbReference>
<dbReference type="PANTHER" id="PTHR12526:SF609">
    <property type="entry name" value="LIPOPOLYSACCHARIDE BIOSYNTHESIS PROTEIN"/>
    <property type="match status" value="1"/>
</dbReference>
<protein>
    <submittedName>
        <fullName evidence="3">Glycosyltransferase</fullName>
    </submittedName>
</protein>
<keyword evidence="3" id="KW-0808">Transferase</keyword>
<evidence type="ECO:0000313" key="3">
    <source>
        <dbReference type="EMBL" id="QFZ81410.1"/>
    </source>
</evidence>
<reference evidence="3 4" key="1">
    <citation type="submission" date="2019-10" db="EMBL/GenBank/DDBJ databases">
        <title>Complete genome sequence of Variovorax paradoxus 5C-2.</title>
        <authorList>
            <person name="Gogoleva N.E."/>
            <person name="Balkin A.S."/>
        </authorList>
    </citation>
    <scope>NUCLEOTIDE SEQUENCE [LARGE SCALE GENOMIC DNA]</scope>
    <source>
        <strain evidence="3 4">5C-2</strain>
    </source>
</reference>
<feature type="domain" description="Glycosyl transferase family 1" evidence="1">
    <location>
        <begin position="220"/>
        <end position="379"/>
    </location>
</feature>
<name>A0A5Q0LVH5_VARPD</name>
<proteinExistence type="predicted"/>
<sequence>MRLLVVSQYFWPENFRINDLVAEFVRRGHQVTVLTGVPNYPDGKVFPAYRNAPEMFARYEGAEVVRVPMSARGKGGIRLMLNFATFAISASVLGLWKLRGRDFDAVLAYEPSPITVGVPAVALRAVKRAPLAFWVLDLWPETLEAIGVVRSPFILRSVGRLVSFIYKRCDLILAQSKSFVPQIRKYAGESARVEYFPSWAEMLFDVEQAVAAPEVQVQAESFDVMFAGNIGDAQDFPAILAAAEILKEHRTIRWLIVGDGRMAQWVTDEIQRRGLQKCVHMLGRHPVERMSSFFKHADALLVSLKNEPIFSMTIPGKLQSYLAAGVPVLAMLNGEGADVVKKAAAGLTCNAGDHKELAKSVLDLSRKSAEERKAMGANGLALSASEFERGSLINRLEGWLQSLSFPASATKKQSEAR</sequence>
<feature type="domain" description="Glycosyltransferase subfamily 4-like N-terminal" evidence="2">
    <location>
        <begin position="16"/>
        <end position="199"/>
    </location>
</feature>
<evidence type="ECO:0000259" key="2">
    <source>
        <dbReference type="Pfam" id="PF13579"/>
    </source>
</evidence>
<dbReference type="AlphaFoldDB" id="A0A5Q0LVH5"/>
<dbReference type="EMBL" id="CP045644">
    <property type="protein sequence ID" value="QFZ81410.1"/>
    <property type="molecule type" value="Genomic_DNA"/>
</dbReference>